<gene>
    <name evidence="3" type="ordered locus">SPO0185</name>
</gene>
<organism evidence="3 4">
    <name type="scientific">Ruegeria pomeroyi (strain ATCC 700808 / DSM 15171 / DSS-3)</name>
    <name type="common">Silicibacter pomeroyi</name>
    <dbReference type="NCBI Taxonomy" id="246200"/>
    <lineage>
        <taxon>Bacteria</taxon>
        <taxon>Pseudomonadati</taxon>
        <taxon>Pseudomonadota</taxon>
        <taxon>Alphaproteobacteria</taxon>
        <taxon>Rhodobacterales</taxon>
        <taxon>Roseobacteraceae</taxon>
        <taxon>Ruegeria</taxon>
    </lineage>
</organism>
<dbReference type="HOGENOM" id="CLU_116269_0_0_5"/>
<feature type="transmembrane region" description="Helical" evidence="1">
    <location>
        <begin position="151"/>
        <end position="167"/>
    </location>
</feature>
<sequence>MTSARGVKVNILFPLAGNIPGESPAGAAGAAPPCTLNPTEPETPMALDRWIALVILMICLAYGYAAFFTMDAGLAPFMKRNPIWPSTFPKILSVLAVLAALSILLGLEKGAAAPKPMEINYRRLTEYKLGQALALLALMVAYALLLRPLGFLLSTLAFLSIGSLILGERRFHILLPVAAAAAGLVWYLVQVVLGIFLSPWPAFMVNGG</sequence>
<reference evidence="3 4" key="2">
    <citation type="journal article" date="2014" name="Stand. Genomic Sci.">
        <title>An updated genome annotation for the model marine bacterium Ruegeria pomeroyi DSS-3.</title>
        <authorList>
            <person name="Rivers A.R."/>
            <person name="Smith C.B."/>
            <person name="Moran M.A."/>
        </authorList>
    </citation>
    <scope>GENOME REANNOTATION</scope>
    <source>
        <strain evidence="4">ATCC 700808 / DSM 15171 / DSS-3</strain>
    </source>
</reference>
<evidence type="ECO:0000313" key="3">
    <source>
        <dbReference type="EMBL" id="AAV93511.1"/>
    </source>
</evidence>
<evidence type="ECO:0000259" key="2">
    <source>
        <dbReference type="Pfam" id="PF07331"/>
    </source>
</evidence>
<dbReference type="STRING" id="246200.SPO0185"/>
<protein>
    <submittedName>
        <fullName evidence="3">Membrane protein, putative</fullName>
    </submittedName>
</protein>
<feature type="transmembrane region" description="Helical" evidence="1">
    <location>
        <begin position="174"/>
        <end position="197"/>
    </location>
</feature>
<keyword evidence="1" id="KW-0472">Membrane</keyword>
<dbReference type="AlphaFoldDB" id="Q5LWY5"/>
<dbReference type="PaxDb" id="246200-SPO0185"/>
<keyword evidence="1" id="KW-0812">Transmembrane</keyword>
<proteinExistence type="predicted"/>
<feature type="transmembrane region" description="Helical" evidence="1">
    <location>
        <begin position="50"/>
        <end position="68"/>
    </location>
</feature>
<name>Q5LWY5_RUEPO</name>
<reference evidence="3 4" key="1">
    <citation type="journal article" date="2004" name="Nature">
        <title>Genome sequence of Silicibacter pomeroyi reveals adaptations to the marine environment.</title>
        <authorList>
            <person name="Moran M.A."/>
            <person name="Buchan A."/>
            <person name="Gonzalez J.M."/>
            <person name="Heidelberg J.F."/>
            <person name="Whitman W.B."/>
            <person name="Kiene R.P."/>
            <person name="Henriksen J.R."/>
            <person name="King G.M."/>
            <person name="Belas R."/>
            <person name="Fuqua C."/>
            <person name="Brinkac L."/>
            <person name="Lewis M."/>
            <person name="Johri S."/>
            <person name="Weaver B."/>
            <person name="Pai G."/>
            <person name="Eisen J.A."/>
            <person name="Rahe E."/>
            <person name="Sheldon W.M."/>
            <person name="Ye W."/>
            <person name="Miller T.R."/>
            <person name="Carlton J."/>
            <person name="Rasko D.A."/>
            <person name="Paulsen I.T."/>
            <person name="Ren Q."/>
            <person name="Daugherty S.C."/>
            <person name="Deboy R.T."/>
            <person name="Dodson R.J."/>
            <person name="Durkin A.S."/>
            <person name="Madupu R."/>
            <person name="Nelson W.C."/>
            <person name="Sullivan S.A."/>
            <person name="Rosovitz M.J."/>
            <person name="Haft D.H."/>
            <person name="Selengut J."/>
            <person name="Ward N."/>
        </authorList>
    </citation>
    <scope>NUCLEOTIDE SEQUENCE [LARGE SCALE GENOMIC DNA]</scope>
    <source>
        <strain evidence="4">ATCC 700808 / DSM 15171 / DSS-3</strain>
    </source>
</reference>
<feature type="transmembrane region" description="Helical" evidence="1">
    <location>
        <begin position="127"/>
        <end position="145"/>
    </location>
</feature>
<keyword evidence="1" id="KW-1133">Transmembrane helix</keyword>
<feature type="transmembrane region" description="Helical" evidence="1">
    <location>
        <begin position="88"/>
        <end position="107"/>
    </location>
</feature>
<dbReference type="EMBL" id="CP000031">
    <property type="protein sequence ID" value="AAV93511.1"/>
    <property type="molecule type" value="Genomic_DNA"/>
</dbReference>
<dbReference type="Pfam" id="PF07331">
    <property type="entry name" value="TctB"/>
    <property type="match status" value="1"/>
</dbReference>
<dbReference type="eggNOG" id="ENOG502ZBZN">
    <property type="taxonomic scope" value="Bacteria"/>
</dbReference>
<evidence type="ECO:0000256" key="1">
    <source>
        <dbReference type="SAM" id="Phobius"/>
    </source>
</evidence>
<keyword evidence="4" id="KW-1185">Reference proteome</keyword>
<evidence type="ECO:0000313" key="4">
    <source>
        <dbReference type="Proteomes" id="UP000001023"/>
    </source>
</evidence>
<dbReference type="Proteomes" id="UP000001023">
    <property type="component" value="Chromosome"/>
</dbReference>
<dbReference type="InterPro" id="IPR009936">
    <property type="entry name" value="DUF1468"/>
</dbReference>
<dbReference type="KEGG" id="sil:SPO0185"/>
<accession>Q5LWY5</accession>
<feature type="domain" description="DUF1468" evidence="2">
    <location>
        <begin position="50"/>
        <end position="197"/>
    </location>
</feature>